<evidence type="ECO:0000313" key="6">
    <source>
        <dbReference type="Proteomes" id="UP000295328"/>
    </source>
</evidence>
<dbReference type="EMBL" id="SCWE01000001">
    <property type="protein sequence ID" value="TDM02585.1"/>
    <property type="molecule type" value="Genomic_DNA"/>
</dbReference>
<dbReference type="SUPFAM" id="SSF54909">
    <property type="entry name" value="Dimeric alpha+beta barrel"/>
    <property type="match status" value="1"/>
</dbReference>
<dbReference type="Gene3D" id="3.30.70.100">
    <property type="match status" value="1"/>
</dbReference>
<reference evidence="5 6" key="1">
    <citation type="submission" date="2019-01" db="EMBL/GenBank/DDBJ databases">
        <title>Draft genome sequences of the type strains of six Macrococcus species.</title>
        <authorList>
            <person name="Mazhar S."/>
            <person name="Altermann E."/>
            <person name="Hill C."/>
            <person name="Mcauliffe O."/>
        </authorList>
    </citation>
    <scope>NUCLEOTIDE SEQUENCE [LARGE SCALE GENOMIC DNA]</scope>
    <source>
        <strain evidence="5 6">CCM4809</strain>
    </source>
</reference>
<dbReference type="Proteomes" id="UP000295328">
    <property type="component" value="Unassembled WGS sequence"/>
</dbReference>
<name>A0A4V3BE39_9STAP</name>
<dbReference type="AlphaFoldDB" id="A0A4V3BE39"/>
<evidence type="ECO:0000313" key="5">
    <source>
        <dbReference type="EMBL" id="TDM02585.1"/>
    </source>
</evidence>
<keyword evidence="6" id="KW-1185">Reference proteome</keyword>
<dbReference type="RefSeq" id="WP_133428674.1">
    <property type="nucleotide sequence ID" value="NZ_BMCC01000002.1"/>
</dbReference>
<dbReference type="InterPro" id="IPR007138">
    <property type="entry name" value="ABM_dom"/>
</dbReference>
<organism evidence="5 6">
    <name type="scientific">Macrococcus hajekii</name>
    <dbReference type="NCBI Taxonomy" id="198482"/>
    <lineage>
        <taxon>Bacteria</taxon>
        <taxon>Bacillati</taxon>
        <taxon>Bacillota</taxon>
        <taxon>Bacilli</taxon>
        <taxon>Bacillales</taxon>
        <taxon>Staphylococcaceae</taxon>
        <taxon>Macrococcus</taxon>
    </lineage>
</organism>
<dbReference type="PANTHER" id="PTHR34474:SF2">
    <property type="entry name" value="SIGNAL TRANSDUCTION PROTEIN TRAP"/>
    <property type="match status" value="1"/>
</dbReference>
<evidence type="ECO:0000256" key="2">
    <source>
        <dbReference type="ARBA" id="ARBA00018486"/>
    </source>
</evidence>
<dbReference type="InterPro" id="IPR011008">
    <property type="entry name" value="Dimeric_a/b-barrel"/>
</dbReference>
<proteinExistence type="inferred from homology"/>
<evidence type="ECO:0000256" key="3">
    <source>
        <dbReference type="ARBA" id="ARBA00032861"/>
    </source>
</evidence>
<dbReference type="InterPro" id="IPR050404">
    <property type="entry name" value="Heme-degrading_MO"/>
</dbReference>
<comment type="similarity">
    <text evidence="1">Belongs to the TRAP family.</text>
</comment>
<sequence>MNVYLTHGSDYYMNRLIDKHPDRSILKFAGPDDIVLYEATELKTVFSSGEAYEVIEQNGEVTDKGPIMMRYFQVSEEKVKVAENALADHGDFNQYEGYQSYQLLRPLRGQTYISLFQFSDPESLEDFKKSSVYRERYDETLKQYQSADFVSNIQFTKILHPYSSLEA</sequence>
<dbReference type="Pfam" id="PF03992">
    <property type="entry name" value="ABM"/>
    <property type="match status" value="1"/>
</dbReference>
<comment type="caution">
    <text evidence="5">The sequence shown here is derived from an EMBL/GenBank/DDBJ whole genome shotgun (WGS) entry which is preliminary data.</text>
</comment>
<evidence type="ECO:0000259" key="4">
    <source>
        <dbReference type="Pfam" id="PF03992"/>
    </source>
</evidence>
<protein>
    <recommendedName>
        <fullName evidence="2">Signal transduction protein TRAP</fullName>
    </recommendedName>
    <alternativeName>
        <fullName evidence="3">Target of RNAIII-activating protein</fullName>
    </alternativeName>
</protein>
<dbReference type="OrthoDB" id="2352283at2"/>
<accession>A0A4V3BE39</accession>
<evidence type="ECO:0000256" key="1">
    <source>
        <dbReference type="ARBA" id="ARBA00009267"/>
    </source>
</evidence>
<gene>
    <name evidence="5" type="ORF">ERX37_00370</name>
</gene>
<feature type="domain" description="ABM" evidence="4">
    <location>
        <begin position="68"/>
        <end position="134"/>
    </location>
</feature>
<dbReference type="PANTHER" id="PTHR34474">
    <property type="entry name" value="SIGNAL TRANSDUCTION PROTEIN TRAP"/>
    <property type="match status" value="1"/>
</dbReference>